<sequence>MFQGQSVARLDLYGRHAFGQQLLKTRQSQRHQFVLRRFARGPDAGDDAAAGPGHFFVAGTGQAHGKLVGALAAIDQMGVAVDQARRGKTPCAIVPGQRLVLGRHGVLRAHPDHAALLHHDAGQRTFGNIRHLGDIQLRRQTQVLPAAVGGDCGMGISLRHGDAPRVR</sequence>
<protein>
    <submittedName>
        <fullName evidence="1">Uncharacterized protein</fullName>
    </submittedName>
</protein>
<gene>
    <name evidence="1" type="ORF">SDC9_149980</name>
</gene>
<name>A0A645EQ83_9ZZZZ</name>
<dbReference type="EMBL" id="VSSQ01048717">
    <property type="protein sequence ID" value="MPN02764.1"/>
    <property type="molecule type" value="Genomic_DNA"/>
</dbReference>
<proteinExistence type="predicted"/>
<organism evidence="1">
    <name type="scientific">bioreactor metagenome</name>
    <dbReference type="NCBI Taxonomy" id="1076179"/>
    <lineage>
        <taxon>unclassified sequences</taxon>
        <taxon>metagenomes</taxon>
        <taxon>ecological metagenomes</taxon>
    </lineage>
</organism>
<evidence type="ECO:0000313" key="1">
    <source>
        <dbReference type="EMBL" id="MPN02764.1"/>
    </source>
</evidence>
<comment type="caution">
    <text evidence="1">The sequence shown here is derived from an EMBL/GenBank/DDBJ whole genome shotgun (WGS) entry which is preliminary data.</text>
</comment>
<accession>A0A645EQ83</accession>
<reference evidence="1" key="1">
    <citation type="submission" date="2019-08" db="EMBL/GenBank/DDBJ databases">
        <authorList>
            <person name="Kucharzyk K."/>
            <person name="Murdoch R.W."/>
            <person name="Higgins S."/>
            <person name="Loffler F."/>
        </authorList>
    </citation>
    <scope>NUCLEOTIDE SEQUENCE</scope>
</reference>
<dbReference type="AlphaFoldDB" id="A0A645EQ83"/>